<organism evidence="2 3">
    <name type="scientific">Thelohanellus kitauei</name>
    <name type="common">Myxosporean</name>
    <dbReference type="NCBI Taxonomy" id="669202"/>
    <lineage>
        <taxon>Eukaryota</taxon>
        <taxon>Metazoa</taxon>
        <taxon>Cnidaria</taxon>
        <taxon>Myxozoa</taxon>
        <taxon>Myxosporea</taxon>
        <taxon>Bivalvulida</taxon>
        <taxon>Platysporina</taxon>
        <taxon>Myxobolidae</taxon>
        <taxon>Thelohanellus</taxon>
    </lineage>
</organism>
<evidence type="ECO:0000313" key="2">
    <source>
        <dbReference type="EMBL" id="KII63267.1"/>
    </source>
</evidence>
<comment type="caution">
    <text evidence="2">The sequence shown here is derived from an EMBL/GenBank/DDBJ whole genome shotgun (WGS) entry which is preliminary data.</text>
</comment>
<dbReference type="GO" id="GO:0003688">
    <property type="term" value="F:DNA replication origin binding"/>
    <property type="evidence" value="ECO:0007669"/>
    <property type="project" value="TreeGrafter"/>
</dbReference>
<accession>A0A0C2J2F8</accession>
<name>A0A0C2J2F8_THEKT</name>
<dbReference type="Proteomes" id="UP000031668">
    <property type="component" value="Unassembled WGS sequence"/>
</dbReference>
<feature type="domain" description="Origin recognition complex subunit 5 C-terminal" evidence="1">
    <location>
        <begin position="202"/>
        <end position="331"/>
    </location>
</feature>
<reference evidence="2 3" key="1">
    <citation type="journal article" date="2014" name="Genome Biol. Evol.">
        <title>The genome of the myxosporean Thelohanellus kitauei shows adaptations to nutrient acquisition within its fish host.</title>
        <authorList>
            <person name="Yang Y."/>
            <person name="Xiong J."/>
            <person name="Zhou Z."/>
            <person name="Huo F."/>
            <person name="Miao W."/>
            <person name="Ran C."/>
            <person name="Liu Y."/>
            <person name="Zhang J."/>
            <person name="Feng J."/>
            <person name="Wang M."/>
            <person name="Wang M."/>
            <person name="Wang L."/>
            <person name="Yao B."/>
        </authorList>
    </citation>
    <scope>NUCLEOTIDE SEQUENCE [LARGE SCALE GENOMIC DNA]</scope>
    <source>
        <strain evidence="2">Wuqing</strain>
    </source>
</reference>
<protein>
    <submittedName>
        <fullName evidence="2">Origin recognition complex subunit 5</fullName>
    </submittedName>
</protein>
<gene>
    <name evidence="2" type="ORF">RF11_03972</name>
</gene>
<evidence type="ECO:0000313" key="3">
    <source>
        <dbReference type="Proteomes" id="UP000031668"/>
    </source>
</evidence>
<dbReference type="EMBL" id="JWZT01004756">
    <property type="protein sequence ID" value="KII63267.1"/>
    <property type="molecule type" value="Genomic_DNA"/>
</dbReference>
<dbReference type="PANTHER" id="PTHR12705:SF0">
    <property type="entry name" value="ORIGIN RECOGNITION COMPLEX SUBUNIT 5"/>
    <property type="match status" value="1"/>
</dbReference>
<dbReference type="InterPro" id="IPR047088">
    <property type="entry name" value="ORC5_C"/>
</dbReference>
<dbReference type="GO" id="GO:0005664">
    <property type="term" value="C:nuclear origin of replication recognition complex"/>
    <property type="evidence" value="ECO:0007669"/>
    <property type="project" value="TreeGrafter"/>
</dbReference>
<dbReference type="AlphaFoldDB" id="A0A0C2J2F8"/>
<dbReference type="Pfam" id="PF14630">
    <property type="entry name" value="ORC5_C"/>
    <property type="match status" value="1"/>
</dbReference>
<evidence type="ECO:0000259" key="1">
    <source>
        <dbReference type="Pfam" id="PF14630"/>
    </source>
</evidence>
<keyword evidence="3" id="KW-1185">Reference proteome</keyword>
<proteinExistence type="predicted"/>
<sequence>MSNQSDFNNALVRCLHDNLNFDIKLKKYFKIFDIKPMFLEENLDGSTVIIFDRFDCAINKLSLEYMKILFKLHEYINCRVLTIFLSSFPLSSFDRLSGRVQVLSYHFSAPNFSDINQYIIDKLLTKKINRDCLELFCEHMVKLHWSSMDLMRLIQVSKYFLGKIFQNNKKALKHMELMKDQVFDIARSKNITIAKPETGVGLSKCLKFLCVAAFLAARNPEKNDDKLFAMKSEKCSKRKSCASKKSDPVFQSKSFTLERVCAIFQSIAQNTWPLHHLHTNVSTLVVLKYIVPVSPSRNFAGYFQPRYKLSLDEDVVRSLSETIDFDLNAYMSYM</sequence>
<dbReference type="PANTHER" id="PTHR12705">
    <property type="entry name" value="ORIGIN RECOGNITION COMPLEX SUBUNIT 5"/>
    <property type="match status" value="1"/>
</dbReference>
<dbReference type="InterPro" id="IPR020796">
    <property type="entry name" value="ORC5"/>
</dbReference>
<dbReference type="GO" id="GO:0006270">
    <property type="term" value="P:DNA replication initiation"/>
    <property type="evidence" value="ECO:0007669"/>
    <property type="project" value="TreeGrafter"/>
</dbReference>